<evidence type="ECO:0000256" key="2">
    <source>
        <dbReference type="ARBA" id="ARBA00022598"/>
    </source>
</evidence>
<dbReference type="SUPFAM" id="SSF52540">
    <property type="entry name" value="P-loop containing nucleoside triphosphate hydrolases"/>
    <property type="match status" value="1"/>
</dbReference>
<reference evidence="6 7" key="1">
    <citation type="journal article" date="2010" name="Nature">
        <title>The Ectocarpus genome and the independent evolution of multicellularity in brown algae.</title>
        <authorList>
            <person name="Cock J.M."/>
            <person name="Sterck L."/>
            <person name="Rouze P."/>
            <person name="Scornet D."/>
            <person name="Allen A.E."/>
            <person name="Amoutzias G."/>
            <person name="Anthouard V."/>
            <person name="Artiguenave F."/>
            <person name="Aury J.M."/>
            <person name="Badger J.H."/>
            <person name="Beszteri B."/>
            <person name="Billiau K."/>
            <person name="Bonnet E."/>
            <person name="Bothwell J.H."/>
            <person name="Bowler C."/>
            <person name="Boyen C."/>
            <person name="Brownlee C."/>
            <person name="Carrano C.J."/>
            <person name="Charrier B."/>
            <person name="Cho G.Y."/>
            <person name="Coelho S.M."/>
            <person name="Collen J."/>
            <person name="Corre E."/>
            <person name="Da Silva C."/>
            <person name="Delage L."/>
            <person name="Delaroque N."/>
            <person name="Dittami S.M."/>
            <person name="Doulbeau S."/>
            <person name="Elias M."/>
            <person name="Farnham G."/>
            <person name="Gachon C.M."/>
            <person name="Gschloessl B."/>
            <person name="Heesch S."/>
            <person name="Jabbari K."/>
            <person name="Jubin C."/>
            <person name="Kawai H."/>
            <person name="Kimura K."/>
            <person name="Kloareg B."/>
            <person name="Kupper F.C."/>
            <person name="Lang D."/>
            <person name="Le Bail A."/>
            <person name="Leblanc C."/>
            <person name="Lerouge P."/>
            <person name="Lohr M."/>
            <person name="Lopez P.J."/>
            <person name="Martens C."/>
            <person name="Maumus F."/>
            <person name="Michel G."/>
            <person name="Miranda-Saavedra D."/>
            <person name="Morales J."/>
            <person name="Moreau H."/>
            <person name="Motomura T."/>
            <person name="Nagasato C."/>
            <person name="Napoli C.A."/>
            <person name="Nelson D.R."/>
            <person name="Nyvall-Collen P."/>
            <person name="Peters A.F."/>
            <person name="Pommier C."/>
            <person name="Potin P."/>
            <person name="Poulain J."/>
            <person name="Quesneville H."/>
            <person name="Read B."/>
            <person name="Rensing S.A."/>
            <person name="Ritter A."/>
            <person name="Rousvoal S."/>
            <person name="Samanta M."/>
            <person name="Samson G."/>
            <person name="Schroeder D.C."/>
            <person name="Segurens B."/>
            <person name="Strittmatter M."/>
            <person name="Tonon T."/>
            <person name="Tregear J.W."/>
            <person name="Valentin K."/>
            <person name="von Dassow P."/>
            <person name="Yamagishi T."/>
            <person name="Van de Peer Y."/>
            <person name="Wincker P."/>
        </authorList>
    </citation>
    <scope>NUCLEOTIDE SEQUENCE [LARGE SCALE GENOMIC DNA]</scope>
    <source>
        <strain evidence="7">Ec32 / CCAP1310/4</strain>
    </source>
</reference>
<evidence type="ECO:0000256" key="1">
    <source>
        <dbReference type="ARBA" id="ARBA00022563"/>
    </source>
</evidence>
<keyword evidence="7" id="KW-1185">Reference proteome</keyword>
<dbReference type="EMBL" id="FN649727">
    <property type="protein sequence ID" value="CBN76050.1"/>
    <property type="molecule type" value="Genomic_DNA"/>
</dbReference>
<dbReference type="AlphaFoldDB" id="D8LKA5"/>
<dbReference type="InterPro" id="IPR000559">
    <property type="entry name" value="Formate_THF_ligase"/>
</dbReference>
<dbReference type="Proteomes" id="UP000002630">
    <property type="component" value="Linkage Group LG02"/>
</dbReference>
<evidence type="ECO:0000256" key="3">
    <source>
        <dbReference type="ARBA" id="ARBA00022741"/>
    </source>
</evidence>
<protein>
    <submittedName>
        <fullName evidence="6">Uncharacterized protein</fullName>
    </submittedName>
</protein>
<gene>
    <name evidence="6" type="ORF">Esi_0292_0008</name>
</gene>
<evidence type="ECO:0000313" key="6">
    <source>
        <dbReference type="EMBL" id="CBN76050.1"/>
    </source>
</evidence>
<accession>D8LKA5</accession>
<keyword evidence="1" id="KW-0554">One-carbon metabolism</keyword>
<evidence type="ECO:0000256" key="4">
    <source>
        <dbReference type="ARBA" id="ARBA00022840"/>
    </source>
</evidence>
<name>D8LKA5_ECTSI</name>
<dbReference type="GO" id="GO:0004329">
    <property type="term" value="F:formate-tetrahydrofolate ligase activity"/>
    <property type="evidence" value="ECO:0007669"/>
    <property type="project" value="InterPro"/>
</dbReference>
<sequence>MASIGISNDLNAMSERLGRMVSGSSRNGDLVTPDDLGAGGASTALMKDAIKPNSTQT</sequence>
<dbReference type="Gene3D" id="3.40.50.300">
    <property type="entry name" value="P-loop containing nucleotide triphosphate hydrolases"/>
    <property type="match status" value="1"/>
</dbReference>
<dbReference type="GO" id="GO:0006730">
    <property type="term" value="P:one-carbon metabolic process"/>
    <property type="evidence" value="ECO:0007669"/>
    <property type="project" value="UniProtKB-KW"/>
</dbReference>
<evidence type="ECO:0000313" key="7">
    <source>
        <dbReference type="Proteomes" id="UP000002630"/>
    </source>
</evidence>
<dbReference type="EMBL" id="FN648478">
    <property type="protein sequence ID" value="CBN76050.1"/>
    <property type="molecule type" value="Genomic_DNA"/>
</dbReference>
<dbReference type="eggNOG" id="KOG4230">
    <property type="taxonomic scope" value="Eukaryota"/>
</dbReference>
<keyword evidence="4" id="KW-0067">ATP-binding</keyword>
<feature type="region of interest" description="Disordered" evidence="5">
    <location>
        <begin position="17"/>
        <end position="57"/>
    </location>
</feature>
<dbReference type="STRING" id="2880.D8LKA5"/>
<dbReference type="Gene3D" id="3.30.1510.10">
    <property type="entry name" value="Domain 2, N(10)-formyltetrahydrofolate synthetase"/>
    <property type="match status" value="1"/>
</dbReference>
<dbReference type="Pfam" id="PF01268">
    <property type="entry name" value="FTHFS"/>
    <property type="match status" value="1"/>
</dbReference>
<evidence type="ECO:0000256" key="5">
    <source>
        <dbReference type="SAM" id="MobiDB-lite"/>
    </source>
</evidence>
<dbReference type="InterPro" id="IPR027417">
    <property type="entry name" value="P-loop_NTPase"/>
</dbReference>
<keyword evidence="3" id="KW-0547">Nucleotide-binding</keyword>
<proteinExistence type="predicted"/>
<dbReference type="GO" id="GO:0005524">
    <property type="term" value="F:ATP binding"/>
    <property type="evidence" value="ECO:0007669"/>
    <property type="project" value="UniProtKB-KW"/>
</dbReference>
<organism evidence="6 7">
    <name type="scientific">Ectocarpus siliculosus</name>
    <name type="common">Brown alga</name>
    <name type="synonym">Conferva siliculosa</name>
    <dbReference type="NCBI Taxonomy" id="2880"/>
    <lineage>
        <taxon>Eukaryota</taxon>
        <taxon>Sar</taxon>
        <taxon>Stramenopiles</taxon>
        <taxon>Ochrophyta</taxon>
        <taxon>PX clade</taxon>
        <taxon>Phaeophyceae</taxon>
        <taxon>Ectocarpales</taxon>
        <taxon>Ectocarpaceae</taxon>
        <taxon>Ectocarpus</taxon>
    </lineage>
</organism>
<dbReference type="InParanoid" id="D8LKA5"/>
<keyword evidence="2" id="KW-0436">Ligase</keyword>